<gene>
    <name evidence="1" type="ORF">HNR21_006848</name>
</gene>
<protein>
    <submittedName>
        <fullName evidence="1">Glycosyltransferase involved in cell wall biosynthesis</fullName>
    </submittedName>
</protein>
<reference evidence="1 2" key="1">
    <citation type="submission" date="2020-08" db="EMBL/GenBank/DDBJ databases">
        <title>Sequencing the genomes of 1000 actinobacteria strains.</title>
        <authorList>
            <person name="Klenk H.-P."/>
        </authorList>
    </citation>
    <scope>NUCLEOTIDE SEQUENCE [LARGE SCALE GENOMIC DNA]</scope>
    <source>
        <strain evidence="1 2">DSM 45823</strain>
    </source>
</reference>
<accession>A0A7W3RCI9</accession>
<dbReference type="Pfam" id="PF13692">
    <property type="entry name" value="Glyco_trans_1_4"/>
    <property type="match status" value="1"/>
</dbReference>
<sequence>MRVLVCTVRHHPEDARVLHRQIRAMLDAGHSVTYAAPFRAWHVTPWRQLTPVDVPRAGGRGALSVLRAVRRALAEHVPYCDVLLLHDPELTVALPRAARRKAVVVDVHEAPAGFGLPGAMSRYVRARAGRRHRLVLASPEYRAEFGDGHPVVPDVPEVSAVPPAEPDDRRVVHVGRLSAAGGALEVIEMAGRLADKGVAVELIGGADPRVRPALRAAQRSGALRWYGFVPYDRAMRIAEGAMAGLALPPGSGHAPQGVPVKVMDYMAHGIPVVASAVPAVAELVGDERCGLVVPPGDVEAALAAVLRLRDEKGLRARLGRRAYETARERFDGAAEGDRFVRMLEEAAGVREPARA</sequence>
<dbReference type="SUPFAM" id="SSF53756">
    <property type="entry name" value="UDP-Glycosyltransferase/glycogen phosphorylase"/>
    <property type="match status" value="1"/>
</dbReference>
<proteinExistence type="predicted"/>
<keyword evidence="2" id="KW-1185">Reference proteome</keyword>
<dbReference type="Proteomes" id="UP000539313">
    <property type="component" value="Unassembled WGS sequence"/>
</dbReference>
<evidence type="ECO:0000313" key="2">
    <source>
        <dbReference type="Proteomes" id="UP000539313"/>
    </source>
</evidence>
<dbReference type="GO" id="GO:0016740">
    <property type="term" value="F:transferase activity"/>
    <property type="evidence" value="ECO:0007669"/>
    <property type="project" value="UniProtKB-KW"/>
</dbReference>
<dbReference type="Gene3D" id="3.40.50.2000">
    <property type="entry name" value="Glycogen Phosphorylase B"/>
    <property type="match status" value="2"/>
</dbReference>
<comment type="caution">
    <text evidence="1">The sequence shown here is derived from an EMBL/GenBank/DDBJ whole genome shotgun (WGS) entry which is preliminary data.</text>
</comment>
<name>A0A7W3RCI9_9ACTN</name>
<evidence type="ECO:0000313" key="1">
    <source>
        <dbReference type="EMBL" id="MBA9007966.1"/>
    </source>
</evidence>
<dbReference type="AlphaFoldDB" id="A0A7W3RCI9"/>
<organism evidence="1 2">
    <name type="scientific">Thermomonospora cellulosilytica</name>
    <dbReference type="NCBI Taxonomy" id="1411118"/>
    <lineage>
        <taxon>Bacteria</taxon>
        <taxon>Bacillati</taxon>
        <taxon>Actinomycetota</taxon>
        <taxon>Actinomycetes</taxon>
        <taxon>Streptosporangiales</taxon>
        <taxon>Thermomonosporaceae</taxon>
        <taxon>Thermomonospora</taxon>
    </lineage>
</organism>
<dbReference type="EMBL" id="JACJII010000001">
    <property type="protein sequence ID" value="MBA9007966.1"/>
    <property type="molecule type" value="Genomic_DNA"/>
</dbReference>
<dbReference type="PANTHER" id="PTHR12526">
    <property type="entry name" value="GLYCOSYLTRANSFERASE"/>
    <property type="match status" value="1"/>
</dbReference>
<keyword evidence="1" id="KW-0808">Transferase</keyword>
<dbReference type="RefSeq" id="WP_182708359.1">
    <property type="nucleotide sequence ID" value="NZ_JACJII010000001.1"/>
</dbReference>